<keyword evidence="6" id="KW-1185">Reference proteome</keyword>
<dbReference type="RefSeq" id="WP_220169972.1">
    <property type="nucleotide sequence ID" value="NZ_JAIBOA010000026.1"/>
</dbReference>
<evidence type="ECO:0000256" key="1">
    <source>
        <dbReference type="ARBA" id="ARBA00007637"/>
    </source>
</evidence>
<evidence type="ECO:0000313" key="5">
    <source>
        <dbReference type="EMBL" id="MBW8486733.1"/>
    </source>
</evidence>
<keyword evidence="3" id="KW-0520">NAD</keyword>
<accession>A0ABS7G201</accession>
<dbReference type="Pfam" id="PF01370">
    <property type="entry name" value="Epimerase"/>
    <property type="match status" value="1"/>
</dbReference>
<dbReference type="PANTHER" id="PTHR43103:SF5">
    <property type="entry name" value="4-EPIMERASE, PUTATIVE (AFU_ORTHOLOGUE AFUA_7G00360)-RELATED"/>
    <property type="match status" value="1"/>
</dbReference>
<evidence type="ECO:0000256" key="2">
    <source>
        <dbReference type="ARBA" id="ARBA00023002"/>
    </source>
</evidence>
<evidence type="ECO:0000313" key="6">
    <source>
        <dbReference type="Proteomes" id="UP000774570"/>
    </source>
</evidence>
<keyword evidence="2" id="KW-0560">Oxidoreductase</keyword>
<dbReference type="SUPFAM" id="SSF51735">
    <property type="entry name" value="NAD(P)-binding Rossmann-fold domains"/>
    <property type="match status" value="1"/>
</dbReference>
<feature type="domain" description="NAD-dependent epimerase/dehydratase" evidence="4">
    <location>
        <begin position="6"/>
        <end position="221"/>
    </location>
</feature>
<reference evidence="5 6" key="1">
    <citation type="submission" date="2021-07" db="EMBL/GenBank/DDBJ databases">
        <title>Actinomadura sp. PM05-2 isolated from lichen.</title>
        <authorList>
            <person name="Somphong A."/>
            <person name="Phongsopitanun W."/>
            <person name="Tanasupawat S."/>
            <person name="Peongsungnone V."/>
        </authorList>
    </citation>
    <scope>NUCLEOTIDE SEQUENCE [LARGE SCALE GENOMIC DNA]</scope>
    <source>
        <strain evidence="5 6">PM05-2</strain>
    </source>
</reference>
<dbReference type="Proteomes" id="UP000774570">
    <property type="component" value="Unassembled WGS sequence"/>
</dbReference>
<comment type="caution">
    <text evidence="5">The sequence shown here is derived from an EMBL/GenBank/DDBJ whole genome shotgun (WGS) entry which is preliminary data.</text>
</comment>
<gene>
    <name evidence="5" type="ORF">K1Y72_30500</name>
</gene>
<evidence type="ECO:0000256" key="3">
    <source>
        <dbReference type="ARBA" id="ARBA00023027"/>
    </source>
</evidence>
<evidence type="ECO:0000259" key="4">
    <source>
        <dbReference type="Pfam" id="PF01370"/>
    </source>
</evidence>
<dbReference type="Gene3D" id="3.40.50.720">
    <property type="entry name" value="NAD(P)-binding Rossmann-like Domain"/>
    <property type="match status" value="1"/>
</dbReference>
<name>A0ABS7G201_9ACTN</name>
<dbReference type="PANTHER" id="PTHR43103">
    <property type="entry name" value="NUCLEOSIDE-DIPHOSPHATE-SUGAR EPIMERASE"/>
    <property type="match status" value="1"/>
</dbReference>
<dbReference type="InterPro" id="IPR001509">
    <property type="entry name" value="Epimerase_deHydtase"/>
</dbReference>
<comment type="similarity">
    <text evidence="1">Belongs to the NAD(P)-dependent epimerase/dehydratase family.</text>
</comment>
<dbReference type="EMBL" id="JAIBOA010000026">
    <property type="protein sequence ID" value="MBW8486733.1"/>
    <property type="molecule type" value="Genomic_DNA"/>
</dbReference>
<proteinExistence type="inferred from homology"/>
<organism evidence="5 6">
    <name type="scientific">Actinomadura parmotrematis</name>
    <dbReference type="NCBI Taxonomy" id="2864039"/>
    <lineage>
        <taxon>Bacteria</taxon>
        <taxon>Bacillati</taxon>
        <taxon>Actinomycetota</taxon>
        <taxon>Actinomycetes</taxon>
        <taxon>Streptosporangiales</taxon>
        <taxon>Thermomonosporaceae</taxon>
        <taxon>Actinomadura</taxon>
    </lineage>
</organism>
<dbReference type="InterPro" id="IPR036291">
    <property type="entry name" value="NAD(P)-bd_dom_sf"/>
</dbReference>
<protein>
    <submittedName>
        <fullName evidence="5">NAD(P)-dependent oxidoreductase</fullName>
    </submittedName>
</protein>
<sequence length="284" mass="30182">MSPRHVLVTGAAGHIGSHVCAHLAETGHRVTATDRIPAPAGAADRYLTGDLRDRDFVAGLMDGVDAVVHLAAIPSPHGYPDDEIFTANAHSAYLVLDEAGRAGAGRAVVASSLSVLGLAWAGRDLSPAYAPVDEDHPILAEDPYALSKQAAEATAAMAHRRWGIDVVALRFPFVGTGDRLAGHVRRTRADPAETRRELWAWLDTRDAARVCLAGLRAPLRGHHVLNAVAPTTMSDRPTAELLAKFHPGTELRAALPGRTTPFAMDRCAALLGFVPRHTEPEASP</sequence>